<dbReference type="Proteomes" id="UP000865968">
    <property type="component" value="Unassembled WGS sequence"/>
</dbReference>
<name>A0AAN5MIW8_MORMO</name>
<evidence type="ECO:0000313" key="4">
    <source>
        <dbReference type="Proteomes" id="UP000865968"/>
    </source>
</evidence>
<dbReference type="EMBL" id="DACSWI010000001">
    <property type="protein sequence ID" value="HAT3807255.1"/>
    <property type="molecule type" value="Genomic_DNA"/>
</dbReference>
<reference evidence="3" key="1">
    <citation type="journal article" date="2018" name="Genome Biol.">
        <title>SKESA: strategic k-mer extension for scrupulous assemblies.</title>
        <authorList>
            <person name="Souvorov A."/>
            <person name="Agarwala R."/>
            <person name="Lipman D.J."/>
        </authorList>
    </citation>
    <scope>NUCLEOTIDE SEQUENCE</scope>
    <source>
        <strain evidence="3">Morganella morganii ARLG-3209</strain>
    </source>
</reference>
<organism evidence="3 4">
    <name type="scientific">Morganella morganii</name>
    <name type="common">Proteus morganii</name>
    <dbReference type="NCBI Taxonomy" id="582"/>
    <lineage>
        <taxon>Bacteria</taxon>
        <taxon>Pseudomonadati</taxon>
        <taxon>Pseudomonadota</taxon>
        <taxon>Gammaproteobacteria</taxon>
        <taxon>Enterobacterales</taxon>
        <taxon>Morganellaceae</taxon>
        <taxon>Morganella</taxon>
    </lineage>
</organism>
<dbReference type="InterPro" id="IPR036937">
    <property type="entry name" value="Adhesion_dom_fimbrial_sf"/>
</dbReference>
<protein>
    <submittedName>
        <fullName evidence="3">Type 1 fimbrial protein</fullName>
    </submittedName>
</protein>
<reference evidence="3" key="2">
    <citation type="submission" date="2020-10" db="EMBL/GenBank/DDBJ databases">
        <authorList>
            <consortium name="NCBI Pathogen Detection Project"/>
        </authorList>
    </citation>
    <scope>NUCLEOTIDE SEQUENCE</scope>
    <source>
        <strain evidence="3">Morganella morganii ARLG-3209</strain>
    </source>
</reference>
<proteinExistence type="predicted"/>
<comment type="caution">
    <text evidence="3">The sequence shown here is derived from an EMBL/GenBank/DDBJ whole genome shotgun (WGS) entry which is preliminary data.</text>
</comment>
<sequence length="172" mass="18263">MKLKYAVLPAALALLFSASSFAEDTGTIYFTGKINASTCKVNNGNKDSYIDMGTHDASVFRTIGTEIQGSEDVVLDLTDCTGNTANLALTANDRNGPAEINLKQTATTAKGLVIVLKDKVTNANRRVDGFITSQAITSGKAKFEYSPYLVSTANVVDAGTIDASVDYTITYN</sequence>
<evidence type="ECO:0000313" key="3">
    <source>
        <dbReference type="EMBL" id="HAT3811182.1"/>
    </source>
</evidence>
<dbReference type="Gene3D" id="2.60.40.1090">
    <property type="entry name" value="Fimbrial-type adhesion domain"/>
    <property type="match status" value="1"/>
</dbReference>
<feature type="signal peptide" evidence="1">
    <location>
        <begin position="1"/>
        <end position="22"/>
    </location>
</feature>
<dbReference type="EMBL" id="DACSWI010000038">
    <property type="protein sequence ID" value="HAT3811182.1"/>
    <property type="molecule type" value="Genomic_DNA"/>
</dbReference>
<evidence type="ECO:0000313" key="2">
    <source>
        <dbReference type="EMBL" id="HAT3807255.1"/>
    </source>
</evidence>
<dbReference type="SUPFAM" id="SSF49401">
    <property type="entry name" value="Bacterial adhesins"/>
    <property type="match status" value="1"/>
</dbReference>
<feature type="chain" id="PRO_5042794192" evidence="1">
    <location>
        <begin position="23"/>
        <end position="172"/>
    </location>
</feature>
<accession>A0AAN5MIW8</accession>
<dbReference type="InterPro" id="IPR008966">
    <property type="entry name" value="Adhesion_dom_sf"/>
</dbReference>
<dbReference type="GO" id="GO:0043709">
    <property type="term" value="P:cell adhesion involved in single-species biofilm formation"/>
    <property type="evidence" value="ECO:0007669"/>
    <property type="project" value="TreeGrafter"/>
</dbReference>
<dbReference type="AlphaFoldDB" id="A0AAN5MIW8"/>
<keyword evidence="1" id="KW-0732">Signal</keyword>
<dbReference type="RefSeq" id="WP_354621446.1">
    <property type="nucleotide sequence ID" value="NZ_JAKMWI010000004.1"/>
</dbReference>
<gene>
    <name evidence="2" type="ORF">I8608_000031</name>
    <name evidence="3" type="ORF">I8608_004110</name>
</gene>
<dbReference type="GO" id="GO:0009289">
    <property type="term" value="C:pilus"/>
    <property type="evidence" value="ECO:0007669"/>
    <property type="project" value="InterPro"/>
</dbReference>
<evidence type="ECO:0000256" key="1">
    <source>
        <dbReference type="SAM" id="SignalP"/>
    </source>
</evidence>
<dbReference type="InterPro" id="IPR050263">
    <property type="entry name" value="Bact_Fimbrial_Adh_Pro"/>
</dbReference>
<dbReference type="PANTHER" id="PTHR33420">
    <property type="entry name" value="FIMBRIAL SUBUNIT ELFA-RELATED"/>
    <property type="match status" value="1"/>
</dbReference>
<dbReference type="PANTHER" id="PTHR33420:SF12">
    <property type="entry name" value="FIMBRIN-LIKE PROTEIN FIMI-RELATED"/>
    <property type="match status" value="1"/>
</dbReference>